<dbReference type="GO" id="GO:0009245">
    <property type="term" value="P:lipid A biosynthetic process"/>
    <property type="evidence" value="ECO:0007669"/>
    <property type="project" value="TreeGrafter"/>
</dbReference>
<gene>
    <name evidence="7 11" type="primary">acpP</name>
    <name evidence="11" type="ORF">P7H43_07875</name>
</gene>
<dbReference type="AlphaFoldDB" id="A0AAW8U0U9"/>
<feature type="modified residue" description="O-(pantetheine 4'-phosphoryl)serine" evidence="7">
    <location>
        <position position="39"/>
    </location>
</feature>
<evidence type="ECO:0000256" key="6">
    <source>
        <dbReference type="ARBA" id="ARBA00023160"/>
    </source>
</evidence>
<dbReference type="PROSITE" id="PS50075">
    <property type="entry name" value="CARRIER"/>
    <property type="match status" value="1"/>
</dbReference>
<dbReference type="GO" id="GO:0000036">
    <property type="term" value="F:acyl carrier activity"/>
    <property type="evidence" value="ECO:0007669"/>
    <property type="project" value="UniProtKB-UniRule"/>
</dbReference>
<dbReference type="Proteomes" id="UP001256711">
    <property type="component" value="Unassembled WGS sequence"/>
</dbReference>
<evidence type="ECO:0000313" key="12">
    <source>
        <dbReference type="Proteomes" id="UP001256711"/>
    </source>
</evidence>
<dbReference type="RefSeq" id="WP_010754729.1">
    <property type="nucleotide sequence ID" value="NZ_CABJBY010000001.1"/>
</dbReference>
<evidence type="ECO:0000256" key="4">
    <source>
        <dbReference type="ARBA" id="ARBA00022832"/>
    </source>
</evidence>
<dbReference type="PANTHER" id="PTHR20863:SF76">
    <property type="entry name" value="CARRIER DOMAIN-CONTAINING PROTEIN"/>
    <property type="match status" value="1"/>
</dbReference>
<keyword evidence="1 7" id="KW-0596">Phosphopantetheine</keyword>
<accession>A0AAW8U0U9</accession>
<keyword evidence="6 7" id="KW-0275">Fatty acid biosynthesis</keyword>
<dbReference type="NCBIfam" id="NF002150">
    <property type="entry name" value="PRK00982.1-4"/>
    <property type="match status" value="1"/>
</dbReference>
<evidence type="ECO:0000256" key="1">
    <source>
        <dbReference type="ARBA" id="ARBA00022450"/>
    </source>
</evidence>
<dbReference type="GO" id="GO:0016020">
    <property type="term" value="C:membrane"/>
    <property type="evidence" value="ECO:0007669"/>
    <property type="project" value="GOC"/>
</dbReference>
<dbReference type="SUPFAM" id="SSF47336">
    <property type="entry name" value="ACP-like"/>
    <property type="match status" value="1"/>
</dbReference>
<dbReference type="GO" id="GO:0005829">
    <property type="term" value="C:cytosol"/>
    <property type="evidence" value="ECO:0007669"/>
    <property type="project" value="TreeGrafter"/>
</dbReference>
<name>A0AAW8U0U9_9ENTE</name>
<comment type="PTM">
    <text evidence="9">4'-phosphopantetheine is transferred from CoA to a specific serine of apo-ACP by acpS.</text>
</comment>
<reference evidence="11" key="1">
    <citation type="submission" date="2023-03" db="EMBL/GenBank/DDBJ databases">
        <authorList>
            <person name="Shen W."/>
            <person name="Cai J."/>
        </authorList>
    </citation>
    <scope>NUCLEOTIDE SEQUENCE</scope>
    <source>
        <strain evidence="11">B226-2</strain>
    </source>
</reference>
<evidence type="ECO:0000259" key="10">
    <source>
        <dbReference type="PROSITE" id="PS50075"/>
    </source>
</evidence>
<dbReference type="NCBIfam" id="NF009104">
    <property type="entry name" value="PRK12449.1"/>
    <property type="match status" value="1"/>
</dbReference>
<comment type="similarity">
    <text evidence="7">Belongs to the acyl carrier protein (ACP) family.</text>
</comment>
<dbReference type="Gene3D" id="1.10.1200.10">
    <property type="entry name" value="ACP-like"/>
    <property type="match status" value="1"/>
</dbReference>
<evidence type="ECO:0000256" key="7">
    <source>
        <dbReference type="HAMAP-Rule" id="MF_01217"/>
    </source>
</evidence>
<dbReference type="HAMAP" id="MF_01217">
    <property type="entry name" value="Acyl_carrier"/>
    <property type="match status" value="1"/>
</dbReference>
<evidence type="ECO:0000256" key="3">
    <source>
        <dbReference type="ARBA" id="ARBA00022553"/>
    </source>
</evidence>
<evidence type="ECO:0000256" key="8">
    <source>
        <dbReference type="NCBIfam" id="TIGR00517"/>
    </source>
</evidence>
<comment type="caution">
    <text evidence="11">The sequence shown here is derived from an EMBL/GenBank/DDBJ whole genome shotgun (WGS) entry which is preliminary data.</text>
</comment>
<evidence type="ECO:0000313" key="11">
    <source>
        <dbReference type="EMBL" id="MDT2810399.1"/>
    </source>
</evidence>
<evidence type="ECO:0000256" key="9">
    <source>
        <dbReference type="RuleBase" id="RU003545"/>
    </source>
</evidence>
<protein>
    <recommendedName>
        <fullName evidence="7 8">Acyl carrier protein</fullName>
        <shortName evidence="7">ACP</shortName>
    </recommendedName>
</protein>
<feature type="domain" description="Carrier" evidence="10">
    <location>
        <begin position="4"/>
        <end position="79"/>
    </location>
</feature>
<organism evidence="11 12">
    <name type="scientific">Enterococcus asini</name>
    <dbReference type="NCBI Taxonomy" id="57732"/>
    <lineage>
        <taxon>Bacteria</taxon>
        <taxon>Bacillati</taxon>
        <taxon>Bacillota</taxon>
        <taxon>Bacilli</taxon>
        <taxon>Lactobacillales</taxon>
        <taxon>Enterococcaceae</taxon>
        <taxon>Enterococcus</taxon>
    </lineage>
</organism>
<keyword evidence="2 7" id="KW-0444">Lipid biosynthesis</keyword>
<dbReference type="NCBIfam" id="NF002148">
    <property type="entry name" value="PRK00982.1-2"/>
    <property type="match status" value="1"/>
</dbReference>
<comment type="PTM">
    <text evidence="7">4'-phosphopantetheine is transferred from CoA to a specific serine of apo-ACP by AcpS. This modification is essential for activity because fatty acids are bound in thioester linkage to the sulfhydryl of the prosthetic group.</text>
</comment>
<sequence length="81" mass="9131">MTREEVFSKVAGVIANHFEIDPEKVTDQMSIKDDLNADSISVMEFVLELEDEFGTEISDEDAEQIETVGGAVDYVYNRLNK</sequence>
<comment type="subcellular location">
    <subcellularLocation>
        <location evidence="7">Cytoplasm</location>
    </subcellularLocation>
</comment>
<dbReference type="InterPro" id="IPR036736">
    <property type="entry name" value="ACP-like_sf"/>
</dbReference>
<dbReference type="PANTHER" id="PTHR20863">
    <property type="entry name" value="ACYL CARRIER PROTEIN"/>
    <property type="match status" value="1"/>
</dbReference>
<keyword evidence="4 7" id="KW-0276">Fatty acid metabolism</keyword>
<dbReference type="GO" id="GO:0000035">
    <property type="term" value="F:acyl binding"/>
    <property type="evidence" value="ECO:0007669"/>
    <property type="project" value="TreeGrafter"/>
</dbReference>
<keyword evidence="3 7" id="KW-0597">Phosphoprotein</keyword>
<dbReference type="InterPro" id="IPR009081">
    <property type="entry name" value="PP-bd_ACP"/>
</dbReference>
<evidence type="ECO:0000256" key="5">
    <source>
        <dbReference type="ARBA" id="ARBA00023098"/>
    </source>
</evidence>
<dbReference type="InterPro" id="IPR003231">
    <property type="entry name" value="ACP"/>
</dbReference>
<proteinExistence type="inferred from homology"/>
<keyword evidence="5 7" id="KW-0443">Lipid metabolism</keyword>
<dbReference type="GeneID" id="78364686"/>
<comment type="pathway">
    <text evidence="7 9">Lipid metabolism; fatty acid biosynthesis.</text>
</comment>
<evidence type="ECO:0000256" key="2">
    <source>
        <dbReference type="ARBA" id="ARBA00022516"/>
    </source>
</evidence>
<keyword evidence="7" id="KW-0963">Cytoplasm</keyword>
<comment type="function">
    <text evidence="7 9">Carrier of the growing fatty acid chain in fatty acid biosynthesis.</text>
</comment>
<dbReference type="EMBL" id="JARQBJ010000003">
    <property type="protein sequence ID" value="MDT2810399.1"/>
    <property type="molecule type" value="Genomic_DNA"/>
</dbReference>
<dbReference type="NCBIfam" id="TIGR00517">
    <property type="entry name" value="acyl_carrier"/>
    <property type="match status" value="1"/>
</dbReference>
<dbReference type="Pfam" id="PF00550">
    <property type="entry name" value="PP-binding"/>
    <property type="match status" value="1"/>
</dbReference>